<keyword evidence="3" id="KW-1185">Reference proteome</keyword>
<sequence length="127" mass="14172">MSQLAEIITTIDNQLSNRHIDLDPGGYFIIYLDRESGLICAKHFTNIINEQGLAVDPETGKVIPAKGKVARTAETLYTARTAKELCVKIFEETQPSPVTMFDHAAYLGREFVRAELALINGQEYVQD</sequence>
<dbReference type="Proteomes" id="UP000008206">
    <property type="component" value="Chromosome"/>
</dbReference>
<dbReference type="InterPro" id="IPR017260">
    <property type="entry name" value="UCP037673"/>
</dbReference>
<evidence type="ECO:0000313" key="3">
    <source>
        <dbReference type="Proteomes" id="UP000008206"/>
    </source>
</evidence>
<evidence type="ECO:0000259" key="1">
    <source>
        <dbReference type="Pfam" id="PF14251"/>
    </source>
</evidence>
<proteinExistence type="predicted"/>
<dbReference type="OrthoDB" id="485863at2"/>
<dbReference type="PIRSF" id="PIRSF037673">
    <property type="entry name" value="UCP037673"/>
    <property type="match status" value="1"/>
</dbReference>
<reference evidence="3" key="1">
    <citation type="journal article" date="2011" name="MBio">
        <title>Novel metabolic attributes of the genus Cyanothece, comprising a group of unicellular nitrogen-fixing Cyanobacteria.</title>
        <authorList>
            <person name="Bandyopadhyay A."/>
            <person name="Elvitigala T."/>
            <person name="Welsh E."/>
            <person name="Stockel J."/>
            <person name="Liberton M."/>
            <person name="Min H."/>
            <person name="Sherman L.A."/>
            <person name="Pakrasi H.B."/>
        </authorList>
    </citation>
    <scope>NUCLEOTIDE SEQUENCE [LARGE SCALE GENOMIC DNA]</scope>
    <source>
        <strain evidence="3">PCC 7822</strain>
    </source>
</reference>
<accession>E0UBS1</accession>
<dbReference type="Pfam" id="PF14251">
    <property type="entry name" value="PterinBD-DUF4346"/>
    <property type="match status" value="1"/>
</dbReference>
<feature type="domain" description="DUF4346" evidence="1">
    <location>
        <begin position="22"/>
        <end position="127"/>
    </location>
</feature>
<dbReference type="KEGG" id="cyj:Cyan7822_3182"/>
<protein>
    <recommendedName>
        <fullName evidence="1">DUF4346 domain-containing protein</fullName>
    </recommendedName>
</protein>
<evidence type="ECO:0000313" key="2">
    <source>
        <dbReference type="EMBL" id="ADN15136.1"/>
    </source>
</evidence>
<dbReference type="RefSeq" id="WP_013323229.1">
    <property type="nucleotide sequence ID" value="NC_014501.1"/>
</dbReference>
<dbReference type="eggNOG" id="ENOG502ZQ0M">
    <property type="taxonomic scope" value="Bacteria"/>
</dbReference>
<name>E0UBS1_GLOV7</name>
<dbReference type="EMBL" id="CP002198">
    <property type="protein sequence ID" value="ADN15136.1"/>
    <property type="molecule type" value="Genomic_DNA"/>
</dbReference>
<dbReference type="STRING" id="497965.Cyan7822_3182"/>
<organism evidence="2 3">
    <name type="scientific">Gloeothece verrucosa (strain PCC 7822)</name>
    <name type="common">Cyanothece sp. (strain PCC 7822)</name>
    <dbReference type="NCBI Taxonomy" id="497965"/>
    <lineage>
        <taxon>Bacteria</taxon>
        <taxon>Bacillati</taxon>
        <taxon>Cyanobacteriota</taxon>
        <taxon>Cyanophyceae</taxon>
        <taxon>Oscillatoriophycideae</taxon>
        <taxon>Chroococcales</taxon>
        <taxon>Aphanothecaceae</taxon>
        <taxon>Gloeothece</taxon>
        <taxon>Gloeothece verrucosa</taxon>
    </lineage>
</organism>
<dbReference type="InterPro" id="IPR025595">
    <property type="entry name" value="PterinBD-DUF4346"/>
</dbReference>
<gene>
    <name evidence="2" type="ordered locus">Cyan7822_3182</name>
</gene>
<dbReference type="HOGENOM" id="CLU_152500_0_0_3"/>
<dbReference type="AlphaFoldDB" id="E0UBS1"/>